<evidence type="ECO:0000313" key="1">
    <source>
        <dbReference type="EMBL" id="KAL0444210.1"/>
    </source>
</evidence>
<comment type="caution">
    <text evidence="1">The sequence shown here is derived from an EMBL/GenBank/DDBJ whole genome shotgun (WGS) entry which is preliminary data.</text>
</comment>
<dbReference type="AlphaFoldDB" id="A0AAW2WVT1"/>
<accession>A0AAW2WVT1</accession>
<dbReference type="EMBL" id="JACGWN010000007">
    <property type="protein sequence ID" value="KAL0444210.1"/>
    <property type="molecule type" value="Genomic_DNA"/>
</dbReference>
<proteinExistence type="predicted"/>
<protein>
    <submittedName>
        <fullName evidence="1">Uncharacterized protein</fullName>
    </submittedName>
</protein>
<sequence>MLLFLTMIVNFKVGRFKIGESSWASSNASCPLPILKLMGKSKSLIEVIPAKAELENFRIQHYEQENNDNLARADLDLIDEVREDVCAHVEMYKQRVLNAYNRRVSRREFHVGDLVLRQADALGPVGKLAPNWEGCYKITHIIKFGEYELEDIDGKKLSRPWNSCNLRKFYS</sequence>
<gene>
    <name evidence="1" type="ORF">Slati_2143700</name>
</gene>
<reference evidence="1" key="1">
    <citation type="submission" date="2020-06" db="EMBL/GenBank/DDBJ databases">
        <authorList>
            <person name="Li T."/>
            <person name="Hu X."/>
            <person name="Zhang T."/>
            <person name="Song X."/>
            <person name="Zhang H."/>
            <person name="Dai N."/>
            <person name="Sheng W."/>
            <person name="Hou X."/>
            <person name="Wei L."/>
        </authorList>
    </citation>
    <scope>NUCLEOTIDE SEQUENCE</scope>
    <source>
        <strain evidence="1">KEN1</strain>
        <tissue evidence="1">Leaf</tissue>
    </source>
</reference>
<organism evidence="1">
    <name type="scientific">Sesamum latifolium</name>
    <dbReference type="NCBI Taxonomy" id="2727402"/>
    <lineage>
        <taxon>Eukaryota</taxon>
        <taxon>Viridiplantae</taxon>
        <taxon>Streptophyta</taxon>
        <taxon>Embryophyta</taxon>
        <taxon>Tracheophyta</taxon>
        <taxon>Spermatophyta</taxon>
        <taxon>Magnoliopsida</taxon>
        <taxon>eudicotyledons</taxon>
        <taxon>Gunneridae</taxon>
        <taxon>Pentapetalae</taxon>
        <taxon>asterids</taxon>
        <taxon>lamiids</taxon>
        <taxon>Lamiales</taxon>
        <taxon>Pedaliaceae</taxon>
        <taxon>Sesamum</taxon>
    </lineage>
</organism>
<dbReference type="PANTHER" id="PTHR48475">
    <property type="entry name" value="RIBONUCLEASE H"/>
    <property type="match status" value="1"/>
</dbReference>
<reference evidence="1" key="2">
    <citation type="journal article" date="2024" name="Plant">
        <title>Genomic evolution and insights into agronomic trait innovations of Sesamum species.</title>
        <authorList>
            <person name="Miao H."/>
            <person name="Wang L."/>
            <person name="Qu L."/>
            <person name="Liu H."/>
            <person name="Sun Y."/>
            <person name="Le M."/>
            <person name="Wang Q."/>
            <person name="Wei S."/>
            <person name="Zheng Y."/>
            <person name="Lin W."/>
            <person name="Duan Y."/>
            <person name="Cao H."/>
            <person name="Xiong S."/>
            <person name="Wang X."/>
            <person name="Wei L."/>
            <person name="Li C."/>
            <person name="Ma Q."/>
            <person name="Ju M."/>
            <person name="Zhao R."/>
            <person name="Li G."/>
            <person name="Mu C."/>
            <person name="Tian Q."/>
            <person name="Mei H."/>
            <person name="Zhang T."/>
            <person name="Gao T."/>
            <person name="Zhang H."/>
        </authorList>
    </citation>
    <scope>NUCLEOTIDE SEQUENCE</scope>
    <source>
        <strain evidence="1">KEN1</strain>
    </source>
</reference>
<name>A0AAW2WVT1_9LAMI</name>
<dbReference type="PANTHER" id="PTHR48475:SF2">
    <property type="entry name" value="RIBONUCLEASE H"/>
    <property type="match status" value="1"/>
</dbReference>